<name>A0A4R5NA92_9LACO</name>
<dbReference type="AlphaFoldDB" id="A0A4R5NA92"/>
<dbReference type="RefSeq" id="WP_010008459.1">
    <property type="nucleotide sequence ID" value="NZ_JAGYGP010000006.1"/>
</dbReference>
<gene>
    <name evidence="1" type="ORF">C5L23_000864</name>
</gene>
<protein>
    <submittedName>
        <fullName evidence="1">Uncharacterized protein</fullName>
    </submittedName>
</protein>
<dbReference type="EMBL" id="PUFI01000005">
    <property type="protein sequence ID" value="TDG69402.1"/>
    <property type="molecule type" value="Genomic_DNA"/>
</dbReference>
<proteinExistence type="predicted"/>
<keyword evidence="2" id="KW-1185">Reference proteome</keyword>
<comment type="caution">
    <text evidence="1">The sequence shown here is derived from an EMBL/GenBank/DDBJ whole genome shotgun (WGS) entry which is preliminary data.</text>
</comment>
<reference evidence="1 2" key="1">
    <citation type="journal article" date="2019" name="Appl. Microbiol. Biotechnol.">
        <title>Uncovering carbohydrate metabolism through a genotype-phenotype association study of 56 lactic acid bacteria genomes.</title>
        <authorList>
            <person name="Buron-Moles G."/>
            <person name="Chailyan A."/>
            <person name="Dolejs I."/>
            <person name="Forster J."/>
            <person name="Miks M.H."/>
        </authorList>
    </citation>
    <scope>NUCLEOTIDE SEQUENCE [LARGE SCALE GENOMIC DNA]</scope>
    <source>
        <strain evidence="1 2">ATCC 700006</strain>
    </source>
</reference>
<accession>A0A4R5NA92</accession>
<organism evidence="1 2">
    <name type="scientific">Leuconostoc fallax</name>
    <dbReference type="NCBI Taxonomy" id="1251"/>
    <lineage>
        <taxon>Bacteria</taxon>
        <taxon>Bacillati</taxon>
        <taxon>Bacillota</taxon>
        <taxon>Bacilli</taxon>
        <taxon>Lactobacillales</taxon>
        <taxon>Lactobacillaceae</taxon>
        <taxon>Leuconostoc</taxon>
    </lineage>
</organism>
<evidence type="ECO:0000313" key="1">
    <source>
        <dbReference type="EMBL" id="TDG69402.1"/>
    </source>
</evidence>
<sequence>MHHKTDLSRLVGKQFKVTDASGYRFIAVIEDIEKAKSLISLPGFEDNAAMALDNIIMTVKSNARIENHLHVGTYDTLPGIRFII</sequence>
<dbReference type="Proteomes" id="UP000295681">
    <property type="component" value="Unassembled WGS sequence"/>
</dbReference>
<evidence type="ECO:0000313" key="2">
    <source>
        <dbReference type="Proteomes" id="UP000295681"/>
    </source>
</evidence>